<proteinExistence type="inferred from homology"/>
<keyword evidence="5" id="KW-1185">Reference proteome</keyword>
<dbReference type="InterPro" id="IPR042081">
    <property type="entry name" value="RNA_2'-PTrans_C"/>
</dbReference>
<dbReference type="InParanoid" id="A0A543B1A1"/>
<dbReference type="Proteomes" id="UP000317043">
    <property type="component" value="Unassembled WGS sequence"/>
</dbReference>
<organism evidence="4 5">
    <name type="scientific">Stackebrandtia endophytica</name>
    <dbReference type="NCBI Taxonomy" id="1496996"/>
    <lineage>
        <taxon>Bacteria</taxon>
        <taxon>Bacillati</taxon>
        <taxon>Actinomycetota</taxon>
        <taxon>Actinomycetes</taxon>
        <taxon>Glycomycetales</taxon>
        <taxon>Glycomycetaceae</taxon>
        <taxon>Stackebrandtia</taxon>
    </lineage>
</organism>
<dbReference type="SUPFAM" id="SSF56399">
    <property type="entry name" value="ADP-ribosylation"/>
    <property type="match status" value="1"/>
</dbReference>
<evidence type="ECO:0000256" key="2">
    <source>
        <dbReference type="ARBA" id="ARBA00022679"/>
    </source>
</evidence>
<evidence type="ECO:0000256" key="1">
    <source>
        <dbReference type="ARBA" id="ARBA00009836"/>
    </source>
</evidence>
<dbReference type="Gene3D" id="3.20.170.30">
    <property type="match status" value="1"/>
</dbReference>
<comment type="similarity">
    <text evidence="1">Belongs to the KptA/TPT1 family.</text>
</comment>
<accession>A0A543B1A1</accession>
<dbReference type="Pfam" id="PF01885">
    <property type="entry name" value="PTS_2-RNA"/>
    <property type="match status" value="1"/>
</dbReference>
<keyword evidence="2 4" id="KW-0808">Transferase</keyword>
<comment type="caution">
    <text evidence="4">The sequence shown here is derived from an EMBL/GenBank/DDBJ whole genome shotgun (WGS) entry which is preliminary data.</text>
</comment>
<name>A0A543B1A1_9ACTN</name>
<dbReference type="GO" id="GO:0008033">
    <property type="term" value="P:tRNA processing"/>
    <property type="evidence" value="ECO:0007669"/>
    <property type="project" value="TreeGrafter"/>
</dbReference>
<evidence type="ECO:0000256" key="3">
    <source>
        <dbReference type="ARBA" id="ARBA00023027"/>
    </source>
</evidence>
<dbReference type="GO" id="GO:0000215">
    <property type="term" value="F:tRNA 2'-phosphotransferase activity"/>
    <property type="evidence" value="ECO:0007669"/>
    <property type="project" value="TreeGrafter"/>
</dbReference>
<reference evidence="4 5" key="1">
    <citation type="submission" date="2019-06" db="EMBL/GenBank/DDBJ databases">
        <title>Sequencing the genomes of 1000 actinobacteria strains.</title>
        <authorList>
            <person name="Klenk H.-P."/>
        </authorList>
    </citation>
    <scope>NUCLEOTIDE SEQUENCE [LARGE SCALE GENOMIC DNA]</scope>
    <source>
        <strain evidence="4 5">DSM 45928</strain>
    </source>
</reference>
<dbReference type="Gene3D" id="1.10.10.970">
    <property type="entry name" value="RNA 2'-phosphotransferase, Tpt1/KptA family, N-terminal domain"/>
    <property type="match status" value="1"/>
</dbReference>
<dbReference type="AlphaFoldDB" id="A0A543B1A1"/>
<evidence type="ECO:0000313" key="4">
    <source>
        <dbReference type="EMBL" id="TQL78566.1"/>
    </source>
</evidence>
<evidence type="ECO:0000313" key="5">
    <source>
        <dbReference type="Proteomes" id="UP000317043"/>
    </source>
</evidence>
<dbReference type="PANTHER" id="PTHR12684">
    <property type="entry name" value="PUTATIVE PHOSPHOTRANSFERASE"/>
    <property type="match status" value="1"/>
</dbReference>
<dbReference type="PANTHER" id="PTHR12684:SF2">
    <property type="entry name" value="TRNA 2'-PHOSPHOTRANSFERASE 1"/>
    <property type="match status" value="1"/>
</dbReference>
<sequence>MDVLLTALKARGIRVTAEQLSEVVAANDKRRFVIADGRIRAQQGHSIPIDLGLEPSVPPATLYHGTARKNLDSIFADGLTRGRRHHVHLSADRATALRVGARHGKPTVLTVDTAAMLDAGHRFFQSGNSVWLTDRVPAQYLTVEASA</sequence>
<gene>
    <name evidence="4" type="ORF">FB566_4155</name>
</gene>
<protein>
    <submittedName>
        <fullName evidence="4">Putative RNA 2'-phosphotransferase</fullName>
    </submittedName>
</protein>
<dbReference type="InterPro" id="IPR042080">
    <property type="entry name" value="RNA_2'-PTrans_N"/>
</dbReference>
<keyword evidence="3" id="KW-0520">NAD</keyword>
<dbReference type="EMBL" id="VFOW01000001">
    <property type="protein sequence ID" value="TQL78566.1"/>
    <property type="molecule type" value="Genomic_DNA"/>
</dbReference>
<dbReference type="InterPro" id="IPR002745">
    <property type="entry name" value="Ptrans_KptA/Tpt1"/>
</dbReference>